<comment type="caution">
    <text evidence="4">The sequence shown here is derived from an EMBL/GenBank/DDBJ whole genome shotgun (WGS) entry which is preliminary data.</text>
</comment>
<dbReference type="SUPFAM" id="SSF53335">
    <property type="entry name" value="S-adenosyl-L-methionine-dependent methyltransferases"/>
    <property type="match status" value="2"/>
</dbReference>
<proteinExistence type="inferred from homology"/>
<dbReference type="GO" id="GO:0008168">
    <property type="term" value="F:methyltransferase activity"/>
    <property type="evidence" value="ECO:0007669"/>
    <property type="project" value="UniProtKB-KW"/>
</dbReference>
<dbReference type="Proteomes" id="UP001497744">
    <property type="component" value="Unassembled WGS sequence"/>
</dbReference>
<dbReference type="EMBL" id="BPLF01000006">
    <property type="protein sequence ID" value="GIX66123.1"/>
    <property type="molecule type" value="Genomic_DNA"/>
</dbReference>
<dbReference type="RefSeq" id="XP_067718192.1">
    <property type="nucleotide sequence ID" value="XM_067862091.1"/>
</dbReference>
<evidence type="ECO:0000256" key="3">
    <source>
        <dbReference type="ARBA" id="ARBA00022679"/>
    </source>
</evidence>
<dbReference type="InterPro" id="IPR029063">
    <property type="entry name" value="SAM-dependent_MTases_sf"/>
</dbReference>
<accession>A0AAV4M2C1</accession>
<evidence type="ECO:0000313" key="5">
    <source>
        <dbReference type="Proteomes" id="UP001497744"/>
    </source>
</evidence>
<sequence length="698" mass="76551">MDVFPSDASFFRDADYWGRFYSNPKLKDFDWYGSLEDFLASFNRSLASKVPFHSAAHDPANCVVINVGCGNSALPFKLLELGYRTVYNLDFCPAVLDEMRAKDKRASMQWLEVDVSTDSYEQLGRSLGGEFPGRPKVIIDKAFLDAYISVGEGESTSLARERARRYIGATLSFMDQDDVFLVFSLAQDYVVAELVRNLLFKEVYVDVYPLYRTDSTKAHMIQFLFAIYKRSPRPPPGATAPRKQCLMAEVPHLPMEEFELGALPKRIRTVKGALFLGSNIRDYSAGRRVTFDIYPKDLRSEVCFTAAVYDCVACAAARIPTAAVIVPTGQEHYWQYACSEGNEELACQASARRVIVLWLKFSTSPARAATPADSGKAFVNPFDACFGDDVLMTYIQDNMGEILLQLSLQGTRRVTILKAGESCAIRAPRRVASSVYAGDIVVHEILGDADGDAAFGRDVLTRQMVFSSSPQTVQSEVRYYVDEAGQERFLDDRAPSEYLAAILLATCFLPPGDGLVAVLGSGSGTLPRLLRRACATRVVHAVDVDDAVTDLARSHFGYCPDAVARLEGCRLSPAPPIDASLLHVSGDALDYAAYATAAALNPACFVLDINNVLDDAEDGTSTVDLLGKSTLMSPHPKFLSPAWLAEVASLLERSRGALVVNVLTRSPTVLDAVLCRLSAQFAWVGVLRMPTVGHRART</sequence>
<evidence type="ECO:0000256" key="2">
    <source>
        <dbReference type="ARBA" id="ARBA00022603"/>
    </source>
</evidence>
<keyword evidence="2 4" id="KW-0489">Methyltransferase</keyword>
<gene>
    <name evidence="4" type="ORF">BcabD6B2_55590</name>
</gene>
<dbReference type="Gene3D" id="3.40.50.150">
    <property type="entry name" value="Vaccinia Virus protein VP39"/>
    <property type="match status" value="2"/>
</dbReference>
<dbReference type="GO" id="GO:0032259">
    <property type="term" value="P:methylation"/>
    <property type="evidence" value="ECO:0007669"/>
    <property type="project" value="UniProtKB-KW"/>
</dbReference>
<organism evidence="4 5">
    <name type="scientific">Babesia caballi</name>
    <dbReference type="NCBI Taxonomy" id="5871"/>
    <lineage>
        <taxon>Eukaryota</taxon>
        <taxon>Sar</taxon>
        <taxon>Alveolata</taxon>
        <taxon>Apicomplexa</taxon>
        <taxon>Aconoidasida</taxon>
        <taxon>Piroplasmida</taxon>
        <taxon>Babesiidae</taxon>
        <taxon>Babesia</taxon>
    </lineage>
</organism>
<dbReference type="AlphaFoldDB" id="A0AAV4M2C1"/>
<reference evidence="4 5" key="1">
    <citation type="submission" date="2021-06" db="EMBL/GenBank/DDBJ databases">
        <title>Genome sequence of Babesia caballi.</title>
        <authorList>
            <person name="Yamagishi J."/>
            <person name="Kidaka T."/>
            <person name="Ochi A."/>
        </authorList>
    </citation>
    <scope>NUCLEOTIDE SEQUENCE [LARGE SCALE GENOMIC DNA]</scope>
    <source>
        <strain evidence="4">USDA-D6B2</strain>
    </source>
</reference>
<evidence type="ECO:0000256" key="1">
    <source>
        <dbReference type="ARBA" id="ARBA00008361"/>
    </source>
</evidence>
<keyword evidence="3" id="KW-0808">Transferase</keyword>
<comment type="similarity">
    <text evidence="1">Belongs to the methyltransferase superfamily.</text>
</comment>
<dbReference type="PANTHER" id="PTHR12176">
    <property type="entry name" value="SAM-DEPENDENT METHYLTRANSFERASE SUPERFAMILY PROTEIN"/>
    <property type="match status" value="1"/>
</dbReference>
<name>A0AAV4M2C1_BABCB</name>
<dbReference type="GeneID" id="94197604"/>
<dbReference type="InterPro" id="IPR051419">
    <property type="entry name" value="Lys/N-term_MeTrsfase_sf"/>
</dbReference>
<protein>
    <submittedName>
        <fullName evidence="4">S-adenosyl-L-methionine-dependent methyltransferase, putative</fullName>
    </submittedName>
</protein>
<evidence type="ECO:0000313" key="4">
    <source>
        <dbReference type="EMBL" id="GIX66123.1"/>
    </source>
</evidence>
<keyword evidence="5" id="KW-1185">Reference proteome</keyword>